<evidence type="ECO:0000313" key="15">
    <source>
        <dbReference type="EMBL" id="ACI19390.1"/>
    </source>
</evidence>
<dbReference type="SUPFAM" id="SSF52540">
    <property type="entry name" value="P-loop containing nucleoside triphosphate hydrolases"/>
    <property type="match status" value="1"/>
</dbReference>
<gene>
    <name evidence="11" type="primary">priA</name>
    <name evidence="15" type="ordered locus">DICTH_1336</name>
</gene>
<evidence type="ECO:0000256" key="3">
    <source>
        <dbReference type="ARBA" id="ARBA00022723"/>
    </source>
</evidence>
<evidence type="ECO:0000313" key="16">
    <source>
        <dbReference type="Proteomes" id="UP000001733"/>
    </source>
</evidence>
<dbReference type="STRING" id="309799.DICTH_1336"/>
<accession>B5YF47</accession>
<feature type="binding site" evidence="11">
    <location>
        <position position="425"/>
    </location>
    <ligand>
        <name>Zn(2+)</name>
        <dbReference type="ChEBI" id="CHEBI:29105"/>
        <label>1</label>
    </ligand>
</feature>
<dbReference type="HOGENOM" id="CLU_392195_0_0_0"/>
<evidence type="ECO:0000256" key="9">
    <source>
        <dbReference type="ARBA" id="ARBA00023125"/>
    </source>
</evidence>
<dbReference type="AlphaFoldDB" id="B5YF47"/>
<keyword evidence="6" id="KW-0347">Helicase</keyword>
<dbReference type="GO" id="GO:0005524">
    <property type="term" value="F:ATP binding"/>
    <property type="evidence" value="ECO:0007669"/>
    <property type="project" value="UniProtKB-UniRule"/>
</dbReference>
<dbReference type="PANTHER" id="PTHR30580:SF0">
    <property type="entry name" value="PRIMOSOMAL PROTEIN N"/>
    <property type="match status" value="1"/>
</dbReference>
<dbReference type="RefSeq" id="WP_012548022.1">
    <property type="nucleotide sequence ID" value="NC_011297.1"/>
</dbReference>
<dbReference type="GO" id="GO:0043138">
    <property type="term" value="F:3'-5' DNA helicase activity"/>
    <property type="evidence" value="ECO:0007669"/>
    <property type="project" value="TreeGrafter"/>
</dbReference>
<dbReference type="InterPro" id="IPR040498">
    <property type="entry name" value="PriA_CRR"/>
</dbReference>
<comment type="similarity">
    <text evidence="11">Belongs to the helicase family. PriA subfamily.</text>
</comment>
<protein>
    <recommendedName>
        <fullName evidence="11">Probable replication restart protein PriA</fullName>
    </recommendedName>
    <alternativeName>
        <fullName evidence="11">Putative ATP-dependent DNA helicase PriA</fullName>
    </alternativeName>
</protein>
<dbReference type="Proteomes" id="UP000001733">
    <property type="component" value="Chromosome"/>
</dbReference>
<dbReference type="eggNOG" id="COG1198">
    <property type="taxonomic scope" value="Bacteria"/>
</dbReference>
<evidence type="ECO:0000259" key="12">
    <source>
        <dbReference type="Pfam" id="PF17764"/>
    </source>
</evidence>
<evidence type="ECO:0000256" key="2">
    <source>
        <dbReference type="ARBA" id="ARBA00022705"/>
    </source>
</evidence>
<dbReference type="InterPro" id="IPR041236">
    <property type="entry name" value="PriA_C"/>
</dbReference>
<keyword evidence="9 11" id="KW-0238">DNA-binding</keyword>
<reference evidence="15 16" key="1">
    <citation type="journal article" date="2014" name="Genome Announc.">
        <title>Complete Genome Sequence of the Extreme Thermophile Dictyoglomus thermophilum H-6-12.</title>
        <authorList>
            <person name="Coil D.A."/>
            <person name="Badger J.H."/>
            <person name="Forberger H.C."/>
            <person name="Riggs F."/>
            <person name="Madupu R."/>
            <person name="Fedorova N."/>
            <person name="Ward N."/>
            <person name="Robb F.T."/>
            <person name="Eisen J.A."/>
        </authorList>
    </citation>
    <scope>NUCLEOTIDE SEQUENCE [LARGE SCALE GENOMIC DNA]</scope>
    <source>
        <strain evidence="16">ATCC 35947 / DSM 3960 / H-6-12</strain>
    </source>
</reference>
<keyword evidence="3 11" id="KW-0479">Metal-binding</keyword>
<proteinExistence type="inferred from homology"/>
<evidence type="ECO:0000256" key="4">
    <source>
        <dbReference type="ARBA" id="ARBA00022741"/>
    </source>
</evidence>
<dbReference type="InterPro" id="IPR041222">
    <property type="entry name" value="PriA_3primeBD"/>
</dbReference>
<dbReference type="Pfam" id="PF18074">
    <property type="entry name" value="PriA_C"/>
    <property type="match status" value="1"/>
</dbReference>
<dbReference type="GO" id="GO:1990077">
    <property type="term" value="C:primosome complex"/>
    <property type="evidence" value="ECO:0007669"/>
    <property type="project" value="UniProtKB-UniRule"/>
</dbReference>
<dbReference type="GO" id="GO:0008270">
    <property type="term" value="F:zinc ion binding"/>
    <property type="evidence" value="ECO:0007669"/>
    <property type="project" value="UniProtKB-UniRule"/>
</dbReference>
<feature type="binding site" evidence="11">
    <location>
        <position position="465"/>
    </location>
    <ligand>
        <name>Zn(2+)</name>
        <dbReference type="ChEBI" id="CHEBI:29105"/>
        <label>1</label>
    </ligand>
</feature>
<comment type="caution">
    <text evidence="11">As this protein does not have any detectable helicase domains, it probably does not have helicase activity.</text>
</comment>
<organism evidence="15 16">
    <name type="scientific">Dictyoglomus thermophilum (strain ATCC 35947 / DSM 3960 / H-6-12)</name>
    <dbReference type="NCBI Taxonomy" id="309799"/>
    <lineage>
        <taxon>Bacteria</taxon>
        <taxon>Pseudomonadati</taxon>
        <taxon>Dictyoglomota</taxon>
        <taxon>Dictyoglomia</taxon>
        <taxon>Dictyoglomales</taxon>
        <taxon>Dictyoglomaceae</taxon>
        <taxon>Dictyoglomus</taxon>
    </lineage>
</organism>
<evidence type="ECO:0000256" key="8">
    <source>
        <dbReference type="ARBA" id="ARBA00022840"/>
    </source>
</evidence>
<dbReference type="PaxDb" id="309799-DICTH_1336"/>
<comment type="cofactor">
    <cofactor evidence="11">
        <name>Zn(2+)</name>
        <dbReference type="ChEBI" id="CHEBI:29105"/>
    </cofactor>
    <text evidence="11">Binds 2 zinc ions per subunit.</text>
</comment>
<dbReference type="Pfam" id="PF18319">
    <property type="entry name" value="Zn_ribbon_PriA"/>
    <property type="match status" value="1"/>
</dbReference>
<evidence type="ECO:0000256" key="7">
    <source>
        <dbReference type="ARBA" id="ARBA00022833"/>
    </source>
</evidence>
<sequence length="703" mass="82649">MVRVSKVVLFDTYIPEKDFLYYSIPEEFTESADIGKAVVVPLKKSRKLGYIWDIEEIEDPEFEVYPILSILENIPPLSKPLVRLVNWISEYYANSLYKTANYIFPSGVELEVLRYLKARATVVEMSKKQEKIFLALIDNEMEEKSLKKSLKVSESVIKALLKKGAIEERFEIKLIEKKPRKHVYLSEKSGDSWGSFTIDKKILDLMKKPILLFIESRDERWKTYFEIMKHFYQRGKSILFVFPTVKSLIQFGDFLSQCVPFSIYFYHSFLTEAQSYSVFKVATTEQAVVLSTSKGLFLPFKDLGVIIVDQEENEFYNMREKEPRYDSVVVALKRGELEGIPVVLGSSSPSIVSFYRTIYREMELYRKPLFYRPQITVIDLRKDKTQEILDFYSLRKIEENLRNRRKVFILLNRLGYSPYIQCQDCGYIFMCPHCKSSLVYHLEEKIMKCHYCGFEMLPPQRCPVCEGYSFVYGGIGTEKLYRYLVNLYDRAKVLRIDSEVELQDETIIYGADIVVGTRLIEPWLDDEKIGLLIIYNLDNFLHIPDFASPEKTFNMIKRIIGIYKGREIIIRTYNPSHYVVRALKINSFGNFLNRELLNRKSLNYPPFSRIHQILLEDIDEKEILDEGGRIVSKIKEEFKDLAILGPAPYFPYFVRDKYRYQIIIKDNENLINSDFLKKVCEENRSPFSNLKFIINIDMREIIT</sequence>
<evidence type="ECO:0000256" key="5">
    <source>
        <dbReference type="ARBA" id="ARBA00022801"/>
    </source>
</evidence>
<feature type="binding site" evidence="11">
    <location>
        <position position="449"/>
    </location>
    <ligand>
        <name>Zn(2+)</name>
        <dbReference type="ChEBI" id="CHEBI:29105"/>
        <label>2</label>
    </ligand>
</feature>
<dbReference type="EMBL" id="CP001146">
    <property type="protein sequence ID" value="ACI19390.1"/>
    <property type="molecule type" value="Genomic_DNA"/>
</dbReference>
<dbReference type="GO" id="GO:0003677">
    <property type="term" value="F:DNA binding"/>
    <property type="evidence" value="ECO:0007669"/>
    <property type="project" value="UniProtKB-UniRule"/>
</dbReference>
<dbReference type="HAMAP" id="MF_00983">
    <property type="entry name" value="PriA"/>
    <property type="match status" value="1"/>
</dbReference>
<feature type="domain" description="Primosomal protein N C-terminal" evidence="13">
    <location>
        <begin position="606"/>
        <end position="697"/>
    </location>
</feature>
<dbReference type="InterPro" id="IPR042115">
    <property type="entry name" value="PriA_3primeBD_sf"/>
</dbReference>
<keyword evidence="1 11" id="KW-0639">Primosome</keyword>
<keyword evidence="2 11" id="KW-0235">DNA replication</keyword>
<feature type="binding site" evidence="11">
    <location>
        <position position="431"/>
    </location>
    <ligand>
        <name>Zn(2+)</name>
        <dbReference type="ChEBI" id="CHEBI:29105"/>
        <label>2</label>
    </ligand>
</feature>
<dbReference type="GO" id="GO:0006302">
    <property type="term" value="P:double-strand break repair"/>
    <property type="evidence" value="ECO:0007669"/>
    <property type="project" value="InterPro"/>
</dbReference>
<keyword evidence="8 11" id="KW-0067">ATP-binding</keyword>
<dbReference type="Gene3D" id="3.40.1440.60">
    <property type="entry name" value="PriA, 3(prime) DNA-binding domain"/>
    <property type="match status" value="1"/>
</dbReference>
<dbReference type="GO" id="GO:0006270">
    <property type="term" value="P:DNA replication initiation"/>
    <property type="evidence" value="ECO:0007669"/>
    <property type="project" value="TreeGrafter"/>
</dbReference>
<evidence type="ECO:0000259" key="14">
    <source>
        <dbReference type="Pfam" id="PF18319"/>
    </source>
</evidence>
<dbReference type="PANTHER" id="PTHR30580">
    <property type="entry name" value="PRIMOSOMAL PROTEIN N"/>
    <property type="match status" value="1"/>
</dbReference>
<feature type="domain" description="Primosomal protein N' 3' DNA-binding" evidence="12">
    <location>
        <begin position="17"/>
        <end position="105"/>
    </location>
</feature>
<feature type="binding site" evidence="11">
    <location>
        <position position="452"/>
    </location>
    <ligand>
        <name>Zn(2+)</name>
        <dbReference type="ChEBI" id="CHEBI:29105"/>
        <label>2</label>
    </ligand>
</feature>
<dbReference type="Pfam" id="PF17764">
    <property type="entry name" value="PriA_3primeBD"/>
    <property type="match status" value="1"/>
</dbReference>
<evidence type="ECO:0000256" key="10">
    <source>
        <dbReference type="ARBA" id="ARBA00023235"/>
    </source>
</evidence>
<feature type="binding site" evidence="11">
    <location>
        <position position="462"/>
    </location>
    <ligand>
        <name>Zn(2+)</name>
        <dbReference type="ChEBI" id="CHEBI:29105"/>
        <label>1</label>
    </ligand>
</feature>
<evidence type="ECO:0000259" key="13">
    <source>
        <dbReference type="Pfam" id="PF18074"/>
    </source>
</evidence>
<comment type="subunit">
    <text evidence="11">Component of the replication restart primosome.</text>
</comment>
<keyword evidence="4 11" id="KW-0547">Nucleotide-binding</keyword>
<dbReference type="GO" id="GO:0006269">
    <property type="term" value="P:DNA replication, synthesis of primer"/>
    <property type="evidence" value="ECO:0007669"/>
    <property type="project" value="UniProtKB-KW"/>
</dbReference>
<dbReference type="Gene3D" id="3.40.50.300">
    <property type="entry name" value="P-loop containing nucleotide triphosphate hydrolases"/>
    <property type="match status" value="1"/>
</dbReference>
<feature type="binding site" evidence="11">
    <location>
        <position position="434"/>
    </location>
    <ligand>
        <name>Zn(2+)</name>
        <dbReference type="ChEBI" id="CHEBI:29105"/>
        <label>2</label>
    </ligand>
</feature>
<keyword evidence="16" id="KW-1185">Reference proteome</keyword>
<dbReference type="GO" id="GO:0016787">
    <property type="term" value="F:hydrolase activity"/>
    <property type="evidence" value="ECO:0007669"/>
    <property type="project" value="UniProtKB-KW"/>
</dbReference>
<evidence type="ECO:0000256" key="11">
    <source>
        <dbReference type="HAMAP-Rule" id="MF_00983"/>
    </source>
</evidence>
<keyword evidence="7 11" id="KW-0862">Zinc</keyword>
<dbReference type="InterPro" id="IPR005259">
    <property type="entry name" value="PriA"/>
</dbReference>
<name>B5YF47_DICT6</name>
<keyword evidence="10" id="KW-0413">Isomerase</keyword>
<dbReference type="InterPro" id="IPR027417">
    <property type="entry name" value="P-loop_NTPase"/>
</dbReference>
<evidence type="ECO:0000256" key="6">
    <source>
        <dbReference type="ARBA" id="ARBA00022806"/>
    </source>
</evidence>
<keyword evidence="5" id="KW-0378">Hydrolase</keyword>
<dbReference type="NCBIfam" id="TIGR00595">
    <property type="entry name" value="priA"/>
    <property type="match status" value="1"/>
</dbReference>
<feature type="domain" description="PriA DNA helicase Cys-rich region (CRR)" evidence="14">
    <location>
        <begin position="431"/>
        <end position="455"/>
    </location>
</feature>
<dbReference type="KEGG" id="dth:DICTH_1336"/>
<feature type="binding site" evidence="11">
    <location>
        <position position="422"/>
    </location>
    <ligand>
        <name>Zn(2+)</name>
        <dbReference type="ChEBI" id="CHEBI:29105"/>
        <label>1</label>
    </ligand>
</feature>
<comment type="function">
    <text evidence="11">Initiates the restart of stalled replication forks, which reloads the replicative helicase on sites other than the origin of replication. Recognizes and binds to abandoned replication forks and remodels them to uncover a helicase loading site. Promotes assembly of the primosome at these replication forks.</text>
</comment>
<dbReference type="GO" id="GO:0006310">
    <property type="term" value="P:DNA recombination"/>
    <property type="evidence" value="ECO:0007669"/>
    <property type="project" value="InterPro"/>
</dbReference>
<evidence type="ECO:0000256" key="1">
    <source>
        <dbReference type="ARBA" id="ARBA00022515"/>
    </source>
</evidence>